<dbReference type="AlphaFoldDB" id="A0A3P9N9P4"/>
<dbReference type="InterPro" id="IPR002223">
    <property type="entry name" value="Kunitz_BPTI"/>
</dbReference>
<dbReference type="Pfam" id="PF00014">
    <property type="entry name" value="Kunitz_BPTI"/>
    <property type="match status" value="1"/>
</dbReference>
<reference evidence="6" key="1">
    <citation type="submission" date="2013-11" db="EMBL/GenBank/DDBJ databases">
        <title>The genomic landscape of the Guanapo guppy.</title>
        <authorList>
            <person name="Kuenstner A."/>
            <person name="Dreyer C."/>
        </authorList>
    </citation>
    <scope>NUCLEOTIDE SEQUENCE</scope>
    <source>
        <strain evidence="6">Guanapo</strain>
    </source>
</reference>
<keyword evidence="1" id="KW-0646">Protease inhibitor</keyword>
<keyword evidence="3" id="KW-1015">Disulfide bond</keyword>
<protein>
    <recommendedName>
        <fullName evidence="4">BPTI/Kunitz inhibitor domain-containing protein</fullName>
    </recommendedName>
</protein>
<organism evidence="5 6">
    <name type="scientific">Poecilia reticulata</name>
    <name type="common">Guppy</name>
    <name type="synonym">Acanthophacelus reticulatus</name>
    <dbReference type="NCBI Taxonomy" id="8081"/>
    <lineage>
        <taxon>Eukaryota</taxon>
        <taxon>Metazoa</taxon>
        <taxon>Chordata</taxon>
        <taxon>Craniata</taxon>
        <taxon>Vertebrata</taxon>
        <taxon>Euteleostomi</taxon>
        <taxon>Actinopterygii</taxon>
        <taxon>Neopterygii</taxon>
        <taxon>Teleostei</taxon>
        <taxon>Neoteleostei</taxon>
        <taxon>Acanthomorphata</taxon>
        <taxon>Ovalentaria</taxon>
        <taxon>Atherinomorphae</taxon>
        <taxon>Cyprinodontiformes</taxon>
        <taxon>Poeciliidae</taxon>
        <taxon>Poeciliinae</taxon>
        <taxon>Poecilia</taxon>
    </lineage>
</organism>
<keyword evidence="6" id="KW-1185">Reference proteome</keyword>
<dbReference type="Ensembl" id="ENSPRET00000006372.1">
    <property type="protein sequence ID" value="ENSPREP00000006286.1"/>
    <property type="gene ID" value="ENSPREG00000004215.1"/>
</dbReference>
<dbReference type="GO" id="GO:0004867">
    <property type="term" value="F:serine-type endopeptidase inhibitor activity"/>
    <property type="evidence" value="ECO:0007669"/>
    <property type="project" value="UniProtKB-KW"/>
</dbReference>
<dbReference type="Proteomes" id="UP000242638">
    <property type="component" value="Unassembled WGS sequence"/>
</dbReference>
<keyword evidence="2" id="KW-0722">Serine protease inhibitor</keyword>
<evidence type="ECO:0000256" key="1">
    <source>
        <dbReference type="ARBA" id="ARBA00022690"/>
    </source>
</evidence>
<dbReference type="GO" id="GO:0005615">
    <property type="term" value="C:extracellular space"/>
    <property type="evidence" value="ECO:0007669"/>
    <property type="project" value="TreeGrafter"/>
</dbReference>
<dbReference type="PROSITE" id="PS50279">
    <property type="entry name" value="BPTI_KUNITZ_2"/>
    <property type="match status" value="1"/>
</dbReference>
<reference evidence="5" key="2">
    <citation type="submission" date="2025-08" db="UniProtKB">
        <authorList>
            <consortium name="Ensembl"/>
        </authorList>
    </citation>
    <scope>IDENTIFICATION</scope>
    <source>
        <strain evidence="5">Guanapo</strain>
    </source>
</reference>
<dbReference type="Gene3D" id="4.10.410.10">
    <property type="entry name" value="Pancreatic trypsin inhibitor Kunitz domain"/>
    <property type="match status" value="1"/>
</dbReference>
<evidence type="ECO:0000313" key="6">
    <source>
        <dbReference type="Proteomes" id="UP000242638"/>
    </source>
</evidence>
<dbReference type="FunFam" id="4.10.410.10:FF:000020">
    <property type="entry name" value="Collagen, type VI, alpha 3"/>
    <property type="match status" value="1"/>
</dbReference>
<dbReference type="InterPro" id="IPR036880">
    <property type="entry name" value="Kunitz_BPTI_sf"/>
</dbReference>
<dbReference type="PANTHER" id="PTHR10083">
    <property type="entry name" value="KUNITZ-TYPE PROTEASE INHIBITOR-RELATED"/>
    <property type="match status" value="1"/>
</dbReference>
<feature type="domain" description="BPTI/Kunitz inhibitor" evidence="4">
    <location>
        <begin position="28"/>
        <end position="79"/>
    </location>
</feature>
<dbReference type="GeneTree" id="ENSGT00940000156462"/>
<dbReference type="SUPFAM" id="SSF57362">
    <property type="entry name" value="BPTI-like"/>
    <property type="match status" value="1"/>
</dbReference>
<evidence type="ECO:0000256" key="3">
    <source>
        <dbReference type="ARBA" id="ARBA00023157"/>
    </source>
</evidence>
<dbReference type="InterPro" id="IPR050098">
    <property type="entry name" value="TFPI/VKTCI-like"/>
</dbReference>
<reference evidence="5" key="3">
    <citation type="submission" date="2025-09" db="UniProtKB">
        <authorList>
            <consortium name="Ensembl"/>
        </authorList>
    </citation>
    <scope>IDENTIFICATION</scope>
    <source>
        <strain evidence="5">Guanapo</strain>
    </source>
</reference>
<evidence type="ECO:0000259" key="4">
    <source>
        <dbReference type="PROSITE" id="PS50279"/>
    </source>
</evidence>
<proteinExistence type="predicted"/>
<dbReference type="CDD" id="cd22635">
    <property type="entry name" value="Kunitz_papilin"/>
    <property type="match status" value="1"/>
</dbReference>
<dbReference type="Bgee" id="ENSPREG00000004215">
    <property type="expression patterns" value="Expressed in caudal fin and 1 other cell type or tissue"/>
</dbReference>
<dbReference type="SMART" id="SM00131">
    <property type="entry name" value="KU"/>
    <property type="match status" value="1"/>
</dbReference>
<dbReference type="PANTHER" id="PTHR10083:SF328">
    <property type="entry name" value="TISSUE FACTOR PATHWAY INHIBITOR"/>
    <property type="match status" value="1"/>
</dbReference>
<name>A0A3P9N9P4_POERE</name>
<accession>A0A3P9N9P4</accession>
<evidence type="ECO:0000256" key="2">
    <source>
        <dbReference type="ARBA" id="ARBA00022900"/>
    </source>
</evidence>
<sequence>PSSGSLTPRRSGRCWIASSSSNDPADSCSLDFDPGMPCKDFEAKWFFDRQNGFCAEFWFGGCGGNENRFDSEELCLKNCMRSGKLRPEDSV</sequence>
<dbReference type="OMA" id="LPKQAPC"/>
<dbReference type="PRINTS" id="PR00759">
    <property type="entry name" value="BASICPTASE"/>
</dbReference>
<dbReference type="InterPro" id="IPR020901">
    <property type="entry name" value="Prtase_inh_Kunz-CS"/>
</dbReference>
<dbReference type="PROSITE" id="PS00280">
    <property type="entry name" value="BPTI_KUNITZ_1"/>
    <property type="match status" value="1"/>
</dbReference>
<evidence type="ECO:0000313" key="5">
    <source>
        <dbReference type="Ensembl" id="ENSPREP00000006286.1"/>
    </source>
</evidence>